<dbReference type="Proteomes" id="UP000321353">
    <property type="component" value="Chromosome"/>
</dbReference>
<dbReference type="EMBL" id="CP036264">
    <property type="protein sequence ID" value="QEF97764.1"/>
    <property type="molecule type" value="Genomic_DNA"/>
</dbReference>
<dbReference type="KEGG" id="smam:Mal15_18080"/>
<reference evidence="1 2" key="1">
    <citation type="submission" date="2019-02" db="EMBL/GenBank/DDBJ databases">
        <title>Planctomycetal bacteria perform biofilm scaping via a novel small molecule.</title>
        <authorList>
            <person name="Jeske O."/>
            <person name="Boedeker C."/>
            <person name="Wiegand S."/>
            <person name="Breitling P."/>
            <person name="Kallscheuer N."/>
            <person name="Jogler M."/>
            <person name="Rohde M."/>
            <person name="Petersen J."/>
            <person name="Medema M.H."/>
            <person name="Surup F."/>
            <person name="Jogler C."/>
        </authorList>
    </citation>
    <scope>NUCLEOTIDE SEQUENCE [LARGE SCALE GENOMIC DNA]</scope>
    <source>
        <strain evidence="1 2">Mal15</strain>
    </source>
</reference>
<keyword evidence="2" id="KW-1185">Reference proteome</keyword>
<accession>A0A5B9MDT6</accession>
<organism evidence="1 2">
    <name type="scientific">Stieleria maiorica</name>
    <dbReference type="NCBI Taxonomy" id="2795974"/>
    <lineage>
        <taxon>Bacteria</taxon>
        <taxon>Pseudomonadati</taxon>
        <taxon>Planctomycetota</taxon>
        <taxon>Planctomycetia</taxon>
        <taxon>Pirellulales</taxon>
        <taxon>Pirellulaceae</taxon>
        <taxon>Stieleria</taxon>
    </lineage>
</organism>
<name>A0A5B9MDT6_9BACT</name>
<evidence type="ECO:0000313" key="1">
    <source>
        <dbReference type="EMBL" id="QEF97764.1"/>
    </source>
</evidence>
<dbReference type="AlphaFoldDB" id="A0A5B9MDT6"/>
<proteinExistence type="predicted"/>
<gene>
    <name evidence="1" type="ORF">Mal15_18080</name>
</gene>
<evidence type="ECO:0000313" key="2">
    <source>
        <dbReference type="Proteomes" id="UP000321353"/>
    </source>
</evidence>
<protein>
    <submittedName>
        <fullName evidence="1">Uncharacterized protein</fullName>
    </submittedName>
</protein>
<sequence>MHGDSWSLDNQWLNEFSDAFDCGTHRLIREISIDAQPDCVVLEGWARNFYAVQLAIHTTQIFSRSRPRFPQITLLLRVDGPMMEFNIAHRGESRKDATVSTPPNACRHELTLAPV</sequence>